<dbReference type="EMBL" id="BMAV01017343">
    <property type="protein sequence ID" value="GFY68913.1"/>
    <property type="molecule type" value="Genomic_DNA"/>
</dbReference>
<sequence>MGGFKDDFADTGNRDFRLKPLALPNRGRGRRIGLRFRKSSRQRGTRAGFEATTSRGPESAETKQIKCANKFFRSVSGFASRVSRRNGSPDFGTRFVRESTLVLSKKW</sequence>
<organism evidence="2 3">
    <name type="scientific">Trichonephila inaurata madagascariensis</name>
    <dbReference type="NCBI Taxonomy" id="2747483"/>
    <lineage>
        <taxon>Eukaryota</taxon>
        <taxon>Metazoa</taxon>
        <taxon>Ecdysozoa</taxon>
        <taxon>Arthropoda</taxon>
        <taxon>Chelicerata</taxon>
        <taxon>Arachnida</taxon>
        <taxon>Araneae</taxon>
        <taxon>Araneomorphae</taxon>
        <taxon>Entelegynae</taxon>
        <taxon>Araneoidea</taxon>
        <taxon>Nephilidae</taxon>
        <taxon>Trichonephila</taxon>
        <taxon>Trichonephila inaurata</taxon>
    </lineage>
</organism>
<dbReference type="Proteomes" id="UP000886998">
    <property type="component" value="Unassembled WGS sequence"/>
</dbReference>
<comment type="caution">
    <text evidence="2">The sequence shown here is derived from an EMBL/GenBank/DDBJ whole genome shotgun (WGS) entry which is preliminary data.</text>
</comment>
<proteinExistence type="predicted"/>
<gene>
    <name evidence="2" type="ORF">TNIN_76201</name>
</gene>
<evidence type="ECO:0000313" key="3">
    <source>
        <dbReference type="Proteomes" id="UP000886998"/>
    </source>
</evidence>
<evidence type="ECO:0000313" key="2">
    <source>
        <dbReference type="EMBL" id="GFY68913.1"/>
    </source>
</evidence>
<protein>
    <submittedName>
        <fullName evidence="2">Uncharacterized protein</fullName>
    </submittedName>
</protein>
<keyword evidence="3" id="KW-1185">Reference proteome</keyword>
<reference evidence="2" key="1">
    <citation type="submission" date="2020-08" db="EMBL/GenBank/DDBJ databases">
        <title>Multicomponent nature underlies the extraordinary mechanical properties of spider dragline silk.</title>
        <authorList>
            <person name="Kono N."/>
            <person name="Nakamura H."/>
            <person name="Mori M."/>
            <person name="Yoshida Y."/>
            <person name="Ohtoshi R."/>
            <person name="Malay A.D."/>
            <person name="Moran D.A.P."/>
            <person name="Tomita M."/>
            <person name="Numata K."/>
            <person name="Arakawa K."/>
        </authorList>
    </citation>
    <scope>NUCLEOTIDE SEQUENCE</scope>
</reference>
<accession>A0A8X7CH91</accession>
<feature type="region of interest" description="Disordered" evidence="1">
    <location>
        <begin position="29"/>
        <end position="62"/>
    </location>
</feature>
<name>A0A8X7CH91_9ARAC</name>
<evidence type="ECO:0000256" key="1">
    <source>
        <dbReference type="SAM" id="MobiDB-lite"/>
    </source>
</evidence>
<feature type="compositionally biased region" description="Basic residues" evidence="1">
    <location>
        <begin position="29"/>
        <end position="44"/>
    </location>
</feature>
<dbReference type="AlphaFoldDB" id="A0A8X7CH91"/>